<organism evidence="2 3">
    <name type="scientific">Zizania palustris</name>
    <name type="common">Northern wild rice</name>
    <dbReference type="NCBI Taxonomy" id="103762"/>
    <lineage>
        <taxon>Eukaryota</taxon>
        <taxon>Viridiplantae</taxon>
        <taxon>Streptophyta</taxon>
        <taxon>Embryophyta</taxon>
        <taxon>Tracheophyta</taxon>
        <taxon>Spermatophyta</taxon>
        <taxon>Magnoliopsida</taxon>
        <taxon>Liliopsida</taxon>
        <taxon>Poales</taxon>
        <taxon>Poaceae</taxon>
        <taxon>BOP clade</taxon>
        <taxon>Oryzoideae</taxon>
        <taxon>Oryzeae</taxon>
        <taxon>Zizaniinae</taxon>
        <taxon>Zizania</taxon>
    </lineage>
</organism>
<reference evidence="2" key="1">
    <citation type="journal article" date="2021" name="bioRxiv">
        <title>Whole Genome Assembly and Annotation of Northern Wild Rice, Zizania palustris L., Supports a Whole Genome Duplication in the Zizania Genus.</title>
        <authorList>
            <person name="Haas M."/>
            <person name="Kono T."/>
            <person name="Macchietto M."/>
            <person name="Millas R."/>
            <person name="McGilp L."/>
            <person name="Shao M."/>
            <person name="Duquette J."/>
            <person name="Hirsch C.N."/>
            <person name="Kimball J."/>
        </authorList>
    </citation>
    <scope>NUCLEOTIDE SEQUENCE</scope>
    <source>
        <tissue evidence="2">Fresh leaf tissue</tissue>
    </source>
</reference>
<accession>A0A8J6BTP5</accession>
<proteinExistence type="predicted"/>
<feature type="region of interest" description="Disordered" evidence="1">
    <location>
        <begin position="28"/>
        <end position="56"/>
    </location>
</feature>
<name>A0A8J6BTP5_ZIZPA</name>
<dbReference type="AlphaFoldDB" id="A0A8J6BTP5"/>
<sequence>MAPSPYHLPLPAYPLICRPFPFFMPSPLPEAVEEPRSSEHGKPPVVYNPSDSGTEQCRIQNMDDGTKFEVRKVHEEVVREVGTGRQLTFKEFELCIGHSPIV</sequence>
<dbReference type="Proteomes" id="UP000729402">
    <property type="component" value="Unassembled WGS sequence"/>
</dbReference>
<comment type="caution">
    <text evidence="2">The sequence shown here is derived from an EMBL/GenBank/DDBJ whole genome shotgun (WGS) entry which is preliminary data.</text>
</comment>
<evidence type="ECO:0000256" key="1">
    <source>
        <dbReference type="SAM" id="MobiDB-lite"/>
    </source>
</evidence>
<feature type="compositionally biased region" description="Basic and acidic residues" evidence="1">
    <location>
        <begin position="33"/>
        <end position="42"/>
    </location>
</feature>
<gene>
    <name evidence="2" type="ORF">GUJ93_ZPchr0013g34043</name>
</gene>
<evidence type="ECO:0000313" key="2">
    <source>
        <dbReference type="EMBL" id="KAG8096042.1"/>
    </source>
</evidence>
<protein>
    <submittedName>
        <fullName evidence="2">Uncharacterized protein</fullName>
    </submittedName>
</protein>
<evidence type="ECO:0000313" key="3">
    <source>
        <dbReference type="Proteomes" id="UP000729402"/>
    </source>
</evidence>
<reference evidence="2" key="2">
    <citation type="submission" date="2021-02" db="EMBL/GenBank/DDBJ databases">
        <authorList>
            <person name="Kimball J.A."/>
            <person name="Haas M.W."/>
            <person name="Macchietto M."/>
            <person name="Kono T."/>
            <person name="Duquette J."/>
            <person name="Shao M."/>
        </authorList>
    </citation>
    <scope>NUCLEOTIDE SEQUENCE</scope>
    <source>
        <tissue evidence="2">Fresh leaf tissue</tissue>
    </source>
</reference>
<dbReference type="EMBL" id="JAAALK010000079">
    <property type="protein sequence ID" value="KAG8096042.1"/>
    <property type="molecule type" value="Genomic_DNA"/>
</dbReference>
<keyword evidence="3" id="KW-1185">Reference proteome</keyword>